<dbReference type="InterPro" id="IPR006564">
    <property type="entry name" value="Znf_PMZ"/>
</dbReference>
<evidence type="ECO:0000256" key="2">
    <source>
        <dbReference type="ARBA" id="ARBA00022723"/>
    </source>
</evidence>
<dbReference type="InterPro" id="IPR004330">
    <property type="entry name" value="FAR1_DNA_bnd_dom"/>
</dbReference>
<feature type="domain" description="SWIM-type" evidence="7">
    <location>
        <begin position="532"/>
        <end position="568"/>
    </location>
</feature>
<comment type="subcellular location">
    <subcellularLocation>
        <location evidence="6">Nucleus</location>
    </subcellularLocation>
</comment>
<dbReference type="OrthoDB" id="1927586at2759"/>
<evidence type="ECO:0000256" key="1">
    <source>
        <dbReference type="ARBA" id="ARBA00005889"/>
    </source>
</evidence>
<dbReference type="EMBL" id="CM000880">
    <property type="protein sequence ID" value="KQK14955.1"/>
    <property type="molecule type" value="Genomic_DNA"/>
</dbReference>
<evidence type="ECO:0000259" key="7">
    <source>
        <dbReference type="PROSITE" id="PS50966"/>
    </source>
</evidence>
<keyword evidence="3 5" id="KW-0863">Zinc-finger</keyword>
<dbReference type="HOGENOM" id="CLU_008459_7_2_1"/>
<dbReference type="STRING" id="15368.I1GRT2"/>
<evidence type="ECO:0000256" key="6">
    <source>
        <dbReference type="RuleBase" id="RU367018"/>
    </source>
</evidence>
<proteinExistence type="inferred from homology"/>
<protein>
    <recommendedName>
        <fullName evidence="6">Protein FAR1-RELATED SEQUENCE</fullName>
    </recommendedName>
</protein>
<dbReference type="FunCoup" id="I1GRT2">
    <property type="interactions" value="21"/>
</dbReference>
<reference evidence="8" key="2">
    <citation type="submission" date="2017-06" db="EMBL/GenBank/DDBJ databases">
        <title>WGS assembly of Brachypodium distachyon.</title>
        <authorList>
            <consortium name="The International Brachypodium Initiative"/>
            <person name="Lucas S."/>
            <person name="Harmon-Smith M."/>
            <person name="Lail K."/>
            <person name="Tice H."/>
            <person name="Grimwood J."/>
            <person name="Bruce D."/>
            <person name="Barry K."/>
            <person name="Shu S."/>
            <person name="Lindquist E."/>
            <person name="Wang M."/>
            <person name="Pitluck S."/>
            <person name="Vogel J.P."/>
            <person name="Garvin D.F."/>
            <person name="Mockler T.C."/>
            <person name="Schmutz J."/>
            <person name="Rokhsar D."/>
            <person name="Bevan M.W."/>
        </authorList>
    </citation>
    <scope>NUCLEOTIDE SEQUENCE</scope>
    <source>
        <strain evidence="8">Bd21</strain>
    </source>
</reference>
<dbReference type="Pfam" id="PF10551">
    <property type="entry name" value="MULE"/>
    <property type="match status" value="1"/>
</dbReference>
<reference evidence="8 9" key="1">
    <citation type="journal article" date="2010" name="Nature">
        <title>Genome sequencing and analysis of the model grass Brachypodium distachyon.</title>
        <authorList>
            <consortium name="International Brachypodium Initiative"/>
        </authorList>
    </citation>
    <scope>NUCLEOTIDE SEQUENCE [LARGE SCALE GENOMIC DNA]</scope>
    <source>
        <strain evidence="8 9">Bd21</strain>
    </source>
</reference>
<dbReference type="eggNOG" id="ENOG502SM5H">
    <property type="taxonomic scope" value="Eukaryota"/>
</dbReference>
<dbReference type="InterPro" id="IPR007527">
    <property type="entry name" value="Znf_SWIM"/>
</dbReference>
<dbReference type="ExpressionAtlas" id="I1GRT2">
    <property type="expression patterns" value="baseline and differential"/>
</dbReference>
<dbReference type="GO" id="GO:0005634">
    <property type="term" value="C:nucleus"/>
    <property type="evidence" value="ECO:0007669"/>
    <property type="project" value="UniProtKB-SubCell"/>
</dbReference>
<sequence length="660" mass="75246">MEFSSSEGDELVEDFMDVEDDTGTGNVDQGTGVVTSQTLCVDHSVGNELLMAADGLGKNGEPRISMEFESDAAARAFYNAYALRLGFGIRVARSRSERRKGVEVLVMKRFVCMKEGHHKKKAVESSNKKKRKRLSIRDGCPAMMEVVRRGPEKWVITKLMLEHTHVVVSPDKVLEVQLNRLSGKEHDNQLLVVRRNVFGDTDAYGLFSYLMRKQSENSGFFYNIQVDSTNCLRNAVWVDAKSKMAYTYFGDVVYFDTTYSENENMLPFAAFTGANQHGDSVVFGCALILDRTESSYAWIFETWLTAMEKRLPFSFTTDEGKAMTEAVAKVFPQCFHRLCRWRILSRCKKKLSDTYMRFPGLHGELKTCINECDAMPVFDMFWDSILDKYGLRENTWLQYLFESRHKWVPAYLTSSFFAELSLAHRAETVSTFYRNNFTTKAPLLALITRFDQHVDRSYTNEAQKDLASFHPEQLLKTNSILEKQAGIIYTKAAFEMFQMELIEALHQYAVKVQDGSYTKYYVERDADPRTRHTVVYNISENKAWCDCCRFLFSGVPCRHVLAVFISADVTMLPEPCITKRWTKKAKTGPESVGRSLEDEIRHADSATSRFNDLVRDAMKCAEKGAVSAGSFRVAKEVLRKAFGQIGKLTRAGPQQVDNSR</sequence>
<dbReference type="PROSITE" id="PS50966">
    <property type="entry name" value="ZF_SWIM"/>
    <property type="match status" value="1"/>
</dbReference>
<dbReference type="PANTHER" id="PTHR31669:SF37">
    <property type="entry name" value="PROTEIN FAR1-RELATED SEQUENCE"/>
    <property type="match status" value="1"/>
</dbReference>
<dbReference type="Pfam" id="PF04434">
    <property type="entry name" value="SWIM"/>
    <property type="match status" value="1"/>
</dbReference>
<dbReference type="Proteomes" id="UP000008810">
    <property type="component" value="Chromosome 1"/>
</dbReference>
<dbReference type="PANTHER" id="PTHR31669">
    <property type="entry name" value="PROTEIN FAR1-RELATED SEQUENCE 10-RELATED"/>
    <property type="match status" value="1"/>
</dbReference>
<accession>I1GRT2</accession>
<dbReference type="GO" id="GO:0006355">
    <property type="term" value="P:regulation of DNA-templated transcription"/>
    <property type="evidence" value="ECO:0007669"/>
    <property type="project" value="UniProtKB-UniRule"/>
</dbReference>
<keyword evidence="6" id="KW-0539">Nucleus</keyword>
<keyword evidence="10" id="KW-1185">Reference proteome</keyword>
<reference evidence="9" key="3">
    <citation type="submission" date="2018-08" db="UniProtKB">
        <authorList>
            <consortium name="EnsemblPlants"/>
        </authorList>
    </citation>
    <scope>IDENTIFICATION</scope>
    <source>
        <strain evidence="9">cv. Bd21</strain>
    </source>
</reference>
<dbReference type="InterPro" id="IPR018289">
    <property type="entry name" value="MULE_transposase_dom"/>
</dbReference>
<comment type="similarity">
    <text evidence="1 6">Belongs to the FHY3/FAR1 family.</text>
</comment>
<evidence type="ECO:0000256" key="3">
    <source>
        <dbReference type="ARBA" id="ARBA00022771"/>
    </source>
</evidence>
<comment type="function">
    <text evidence="6">Putative transcription activator involved in regulating light control of development.</text>
</comment>
<dbReference type="InterPro" id="IPR031052">
    <property type="entry name" value="FHY3/FAR1"/>
</dbReference>
<evidence type="ECO:0000313" key="9">
    <source>
        <dbReference type="EnsemblPlants" id="KQK14955"/>
    </source>
</evidence>
<organism evidence="8">
    <name type="scientific">Brachypodium distachyon</name>
    <name type="common">Purple false brome</name>
    <name type="synonym">Trachynia distachya</name>
    <dbReference type="NCBI Taxonomy" id="15368"/>
    <lineage>
        <taxon>Eukaryota</taxon>
        <taxon>Viridiplantae</taxon>
        <taxon>Streptophyta</taxon>
        <taxon>Embryophyta</taxon>
        <taxon>Tracheophyta</taxon>
        <taxon>Spermatophyta</taxon>
        <taxon>Magnoliopsida</taxon>
        <taxon>Liliopsida</taxon>
        <taxon>Poales</taxon>
        <taxon>Poaceae</taxon>
        <taxon>BOP clade</taxon>
        <taxon>Pooideae</taxon>
        <taxon>Stipodae</taxon>
        <taxon>Brachypodieae</taxon>
        <taxon>Brachypodium</taxon>
    </lineage>
</organism>
<dbReference type="Gramene" id="KQK14955">
    <property type="protein sequence ID" value="KQK14955"/>
    <property type="gene ID" value="BRADI_1g19740v3"/>
</dbReference>
<gene>
    <name evidence="8" type="ORF">BRADI_1g19740v3</name>
</gene>
<evidence type="ECO:0000313" key="8">
    <source>
        <dbReference type="EMBL" id="KQK14955.1"/>
    </source>
</evidence>
<dbReference type="SMART" id="SM00575">
    <property type="entry name" value="ZnF_PMZ"/>
    <property type="match status" value="1"/>
</dbReference>
<keyword evidence="4 6" id="KW-0862">Zinc</keyword>
<evidence type="ECO:0000313" key="10">
    <source>
        <dbReference type="Proteomes" id="UP000008810"/>
    </source>
</evidence>
<dbReference type="EnsemblPlants" id="KQK14955">
    <property type="protein sequence ID" value="KQK14955"/>
    <property type="gene ID" value="BRADI_1g19740v3"/>
</dbReference>
<name>I1GRT2_BRADI</name>
<evidence type="ECO:0000256" key="4">
    <source>
        <dbReference type="ARBA" id="ARBA00022833"/>
    </source>
</evidence>
<dbReference type="AlphaFoldDB" id="I1GRT2"/>
<dbReference type="OMA" id="KKAWCDC"/>
<dbReference type="InParanoid" id="I1GRT2"/>
<dbReference type="Pfam" id="PF03101">
    <property type="entry name" value="FAR1"/>
    <property type="match status" value="1"/>
</dbReference>
<keyword evidence="2 6" id="KW-0479">Metal-binding</keyword>
<dbReference type="GO" id="GO:0008270">
    <property type="term" value="F:zinc ion binding"/>
    <property type="evidence" value="ECO:0007669"/>
    <property type="project" value="UniProtKB-UniRule"/>
</dbReference>
<evidence type="ECO:0000256" key="5">
    <source>
        <dbReference type="PROSITE-ProRule" id="PRU00325"/>
    </source>
</evidence>